<dbReference type="Proteomes" id="UP000023152">
    <property type="component" value="Unassembled WGS sequence"/>
</dbReference>
<evidence type="ECO:0000313" key="3">
    <source>
        <dbReference type="Proteomes" id="UP000023152"/>
    </source>
</evidence>
<keyword evidence="3" id="KW-1185">Reference proteome</keyword>
<accession>X6MJ15</accession>
<dbReference type="InterPro" id="IPR000008">
    <property type="entry name" value="C2_dom"/>
</dbReference>
<evidence type="ECO:0000259" key="1">
    <source>
        <dbReference type="PROSITE" id="PS50004"/>
    </source>
</evidence>
<feature type="non-terminal residue" evidence="2">
    <location>
        <position position="204"/>
    </location>
</feature>
<dbReference type="SUPFAM" id="SSF49562">
    <property type="entry name" value="C2 domain (Calcium/lipid-binding domain, CaLB)"/>
    <property type="match status" value="1"/>
</dbReference>
<gene>
    <name evidence="2" type="ORF">RFI_24315</name>
</gene>
<comment type="caution">
    <text evidence="2">The sequence shown here is derived from an EMBL/GenBank/DDBJ whole genome shotgun (WGS) entry which is preliminary data.</text>
</comment>
<dbReference type="EMBL" id="ASPP01020859">
    <property type="protein sequence ID" value="ETO13060.1"/>
    <property type="molecule type" value="Genomic_DNA"/>
</dbReference>
<feature type="domain" description="C2" evidence="1">
    <location>
        <begin position="22"/>
        <end position="152"/>
    </location>
</feature>
<protein>
    <recommendedName>
        <fullName evidence="1">C2 domain-containing protein</fullName>
    </recommendedName>
</protein>
<dbReference type="Gene3D" id="2.60.40.150">
    <property type="entry name" value="C2 domain"/>
    <property type="match status" value="1"/>
</dbReference>
<evidence type="ECO:0000313" key="2">
    <source>
        <dbReference type="EMBL" id="ETO13060.1"/>
    </source>
</evidence>
<reference evidence="2 3" key="1">
    <citation type="journal article" date="2013" name="Curr. Biol.">
        <title>The Genome of the Foraminiferan Reticulomyxa filosa.</title>
        <authorList>
            <person name="Glockner G."/>
            <person name="Hulsmann N."/>
            <person name="Schleicher M."/>
            <person name="Noegel A.A."/>
            <person name="Eichinger L."/>
            <person name="Gallinger C."/>
            <person name="Pawlowski J."/>
            <person name="Sierra R."/>
            <person name="Euteneuer U."/>
            <person name="Pillet L."/>
            <person name="Moustafa A."/>
            <person name="Platzer M."/>
            <person name="Groth M."/>
            <person name="Szafranski K."/>
            <person name="Schliwa M."/>
        </authorList>
    </citation>
    <scope>NUCLEOTIDE SEQUENCE [LARGE SCALE GENOMIC DNA]</scope>
</reference>
<name>X6MJ15_RETFI</name>
<sequence length="204" mass="23401">MKEKKSFEGSSLRESISEMKVEMEESEVKNNENELLGLWAPPEDYIYVLEIYQGRSLPRMGQGLELPNVYVKVQFVTCKSGNSYRTDIVYQNCEPLFHSKFLELSEQSDIKQILLTICHRNTSSHLPDDVIGYVPISVQNFTEYDEFIWIPIVSSAATTSSVGMNAGEAERYAGYLQIRLGMISLDEAIFQQEKKLHTRYSHIL</sequence>
<dbReference type="InterPro" id="IPR035892">
    <property type="entry name" value="C2_domain_sf"/>
</dbReference>
<organism evidence="2 3">
    <name type="scientific">Reticulomyxa filosa</name>
    <dbReference type="NCBI Taxonomy" id="46433"/>
    <lineage>
        <taxon>Eukaryota</taxon>
        <taxon>Sar</taxon>
        <taxon>Rhizaria</taxon>
        <taxon>Retaria</taxon>
        <taxon>Foraminifera</taxon>
        <taxon>Monothalamids</taxon>
        <taxon>Reticulomyxidae</taxon>
        <taxon>Reticulomyxa</taxon>
    </lineage>
</organism>
<dbReference type="PROSITE" id="PS50004">
    <property type="entry name" value="C2"/>
    <property type="match status" value="1"/>
</dbReference>
<proteinExistence type="predicted"/>
<dbReference type="Pfam" id="PF00168">
    <property type="entry name" value="C2"/>
    <property type="match status" value="1"/>
</dbReference>
<dbReference type="AlphaFoldDB" id="X6MJ15"/>